<sequence>MRAGAFVYPWDVLGDPAAAERIAALGVRQVTLAAAYHTTRALTPRHPAHRVVTARHSAVYYPADEARWAGRRLRPYPQRWLAEADPYDQAARALAAAGLEVHSWVILAHNSRLGEEHQDSTVVNAFGDHYPWAPCVARPEVLAYAETLAAEAAVRPGTAGVELESCGWYGLDHLHAHDKIGGAALGGVGGLLMSLCFCSVCRDGYAAAGADPQRLRDRVRSALAPSWAGAPAPAAGDRAAEWAGVVAALGEELAEAVADWRFGVADNFQRATVAAVRARAAEAGRAAFPVLLHADPAPHRCGANVGVRPAAVLAHADGVVVPSGGGEAAREAALVPFAEAGDGGRTIAANFPVVAGMGGSPGTLAADAAHAARLGATELRLYHAGLANDADLRAVAEAVRTLS</sequence>
<evidence type="ECO:0000313" key="1">
    <source>
        <dbReference type="EMBL" id="MDT0265149.1"/>
    </source>
</evidence>
<name>A0ABU2JKD4_9ACTN</name>
<organism evidence="1 2">
    <name type="scientific">Streptomyces chisholmiae</name>
    <dbReference type="NCBI Taxonomy" id="3075540"/>
    <lineage>
        <taxon>Bacteria</taxon>
        <taxon>Bacillati</taxon>
        <taxon>Actinomycetota</taxon>
        <taxon>Actinomycetes</taxon>
        <taxon>Kitasatosporales</taxon>
        <taxon>Streptomycetaceae</taxon>
        <taxon>Streptomyces</taxon>
    </lineage>
</organism>
<keyword evidence="2" id="KW-1185">Reference proteome</keyword>
<evidence type="ECO:0000313" key="2">
    <source>
        <dbReference type="Proteomes" id="UP001183410"/>
    </source>
</evidence>
<dbReference type="Proteomes" id="UP001183410">
    <property type="component" value="Unassembled WGS sequence"/>
</dbReference>
<proteinExistence type="predicted"/>
<dbReference type="RefSeq" id="WP_311664128.1">
    <property type="nucleotide sequence ID" value="NZ_JAVREO010000001.1"/>
</dbReference>
<reference evidence="2" key="1">
    <citation type="submission" date="2023-07" db="EMBL/GenBank/DDBJ databases">
        <title>30 novel species of actinomycetes from the DSMZ collection.</title>
        <authorList>
            <person name="Nouioui I."/>
        </authorList>
    </citation>
    <scope>NUCLEOTIDE SEQUENCE [LARGE SCALE GENOMIC DNA]</scope>
    <source>
        <strain evidence="2">DSM 44915</strain>
    </source>
</reference>
<gene>
    <name evidence="1" type="ORF">RM844_02475</name>
</gene>
<evidence type="ECO:0008006" key="3">
    <source>
        <dbReference type="Google" id="ProtNLM"/>
    </source>
</evidence>
<dbReference type="EMBL" id="JAVREO010000001">
    <property type="protein sequence ID" value="MDT0265149.1"/>
    <property type="molecule type" value="Genomic_DNA"/>
</dbReference>
<protein>
    <recommendedName>
        <fullName evidence="3">Alanine-rich protein</fullName>
    </recommendedName>
</protein>
<accession>A0ABU2JKD4</accession>
<comment type="caution">
    <text evidence="1">The sequence shown here is derived from an EMBL/GenBank/DDBJ whole genome shotgun (WGS) entry which is preliminary data.</text>
</comment>